<dbReference type="Proteomes" id="UP001209540">
    <property type="component" value="Unassembled WGS sequence"/>
</dbReference>
<comment type="caution">
    <text evidence="1">The sequence shown here is derived from an EMBL/GenBank/DDBJ whole genome shotgun (WGS) entry which is preliminary data.</text>
</comment>
<proteinExistence type="predicted"/>
<reference evidence="1" key="1">
    <citation type="journal article" date="2022" name="IScience">
        <title>Evolution of zygomycete secretomes and the origins of terrestrial fungal ecologies.</title>
        <authorList>
            <person name="Chang Y."/>
            <person name="Wang Y."/>
            <person name="Mondo S."/>
            <person name="Ahrendt S."/>
            <person name="Andreopoulos W."/>
            <person name="Barry K."/>
            <person name="Beard J."/>
            <person name="Benny G.L."/>
            <person name="Blankenship S."/>
            <person name="Bonito G."/>
            <person name="Cuomo C."/>
            <person name="Desiro A."/>
            <person name="Gervers K.A."/>
            <person name="Hundley H."/>
            <person name="Kuo A."/>
            <person name="LaButti K."/>
            <person name="Lang B.F."/>
            <person name="Lipzen A."/>
            <person name="O'Donnell K."/>
            <person name="Pangilinan J."/>
            <person name="Reynolds N."/>
            <person name="Sandor L."/>
            <person name="Smith M.E."/>
            <person name="Tsang A."/>
            <person name="Grigoriev I.V."/>
            <person name="Stajich J.E."/>
            <person name="Spatafora J.W."/>
        </authorList>
    </citation>
    <scope>NUCLEOTIDE SEQUENCE</scope>
    <source>
        <strain evidence="1">RSA 2281</strain>
    </source>
</reference>
<sequence length="77" mass="8705">MDFDHGAMSTECLLIAELKAPHKVNTGSRPDFIKIAHQMKSSFDKKIHDGVDNDDISMPGLLVEGFRCTFFVMDLKY</sequence>
<reference evidence="1" key="2">
    <citation type="submission" date="2023-02" db="EMBL/GenBank/DDBJ databases">
        <authorList>
            <consortium name="DOE Joint Genome Institute"/>
            <person name="Mondo S.J."/>
            <person name="Chang Y."/>
            <person name="Wang Y."/>
            <person name="Ahrendt S."/>
            <person name="Andreopoulos W."/>
            <person name="Barry K."/>
            <person name="Beard J."/>
            <person name="Benny G.L."/>
            <person name="Blankenship S."/>
            <person name="Bonito G."/>
            <person name="Cuomo C."/>
            <person name="Desiro A."/>
            <person name="Gervers K.A."/>
            <person name="Hundley H."/>
            <person name="Kuo A."/>
            <person name="LaButti K."/>
            <person name="Lang B.F."/>
            <person name="Lipzen A."/>
            <person name="O'Donnell K."/>
            <person name="Pangilinan J."/>
            <person name="Reynolds N."/>
            <person name="Sandor L."/>
            <person name="Smith M.W."/>
            <person name="Tsang A."/>
            <person name="Grigoriev I.V."/>
            <person name="Stajich J.E."/>
            <person name="Spatafora J.W."/>
        </authorList>
    </citation>
    <scope>NUCLEOTIDE SEQUENCE</scope>
    <source>
        <strain evidence="1">RSA 2281</strain>
    </source>
</reference>
<protein>
    <submittedName>
        <fullName evidence="1">Uncharacterized protein</fullName>
    </submittedName>
</protein>
<dbReference type="EMBL" id="JAIXMP010000040">
    <property type="protein sequence ID" value="KAI9247973.1"/>
    <property type="molecule type" value="Genomic_DNA"/>
</dbReference>
<organism evidence="1 2">
    <name type="scientific">Phascolomyces articulosus</name>
    <dbReference type="NCBI Taxonomy" id="60185"/>
    <lineage>
        <taxon>Eukaryota</taxon>
        <taxon>Fungi</taxon>
        <taxon>Fungi incertae sedis</taxon>
        <taxon>Mucoromycota</taxon>
        <taxon>Mucoromycotina</taxon>
        <taxon>Mucoromycetes</taxon>
        <taxon>Mucorales</taxon>
        <taxon>Lichtheimiaceae</taxon>
        <taxon>Phascolomyces</taxon>
    </lineage>
</organism>
<dbReference type="AlphaFoldDB" id="A0AAD5JZ93"/>
<keyword evidence="2" id="KW-1185">Reference proteome</keyword>
<evidence type="ECO:0000313" key="2">
    <source>
        <dbReference type="Proteomes" id="UP001209540"/>
    </source>
</evidence>
<evidence type="ECO:0000313" key="1">
    <source>
        <dbReference type="EMBL" id="KAI9247973.1"/>
    </source>
</evidence>
<accession>A0AAD5JZ93</accession>
<name>A0AAD5JZ93_9FUNG</name>
<gene>
    <name evidence="1" type="ORF">BDA99DRAFT_609132</name>
</gene>